<protein>
    <recommendedName>
        <fullName evidence="1">AB hydrolase-1 domain-containing protein</fullName>
    </recommendedName>
</protein>
<reference evidence="2 3" key="1">
    <citation type="journal article" date="2015" name="Genome Announc.">
        <title>Draft Genome Sequence and Gene Annotation of the Entomopathogenic Fungus Verticillium hemipterigenum.</title>
        <authorList>
            <person name="Horn F."/>
            <person name="Habel A."/>
            <person name="Scharf D.H."/>
            <person name="Dworschak J."/>
            <person name="Brakhage A.A."/>
            <person name="Guthke R."/>
            <person name="Hertweck C."/>
            <person name="Linde J."/>
        </authorList>
    </citation>
    <scope>NUCLEOTIDE SEQUENCE [LARGE SCALE GENOMIC DNA]</scope>
</reference>
<dbReference type="PANTHER" id="PTHR43433">
    <property type="entry name" value="HYDROLASE, ALPHA/BETA FOLD FAMILY PROTEIN"/>
    <property type="match status" value="1"/>
</dbReference>
<dbReference type="STRING" id="1531966.A0A0A1TCG8"/>
<dbReference type="InterPro" id="IPR029058">
    <property type="entry name" value="AB_hydrolase_fold"/>
</dbReference>
<sequence>MYHYLRDSDTSSQLWTSHCPRRNTMNTMVQLNPPEQFATLPSGCTICYQVCGEQTSAPPVLIIAGHGSSMTQKIGGLINLLTKQSYWVILFDHRDTGLSSVFPTPPEGSSESAYTITDLADDVIGLIHHLQLDAVHLVGFSMGGPIAWQVAARLPAKVASLALCLTSPVGRQQLPTDNLPPMHLEGQWLLGEAFDPPQDENAYEAWVQFYMGLDLCLATQPPTAAERKDSRRQSELTYRRDREGGTVFSKFHHSRASGVRWPREMLKQVKCPTVVIHGAKDQLFPAEHAAALRDDVDGARLVVLENCGHELPHRAQQPMVDAICENMARQQR</sequence>
<evidence type="ECO:0000313" key="2">
    <source>
        <dbReference type="EMBL" id="CEJ83079.1"/>
    </source>
</evidence>
<dbReference type="Proteomes" id="UP000039046">
    <property type="component" value="Unassembled WGS sequence"/>
</dbReference>
<dbReference type="OrthoDB" id="4960453at2759"/>
<feature type="domain" description="AB hydrolase-1" evidence="1">
    <location>
        <begin position="58"/>
        <end position="311"/>
    </location>
</feature>
<keyword evidence="3" id="KW-1185">Reference proteome</keyword>
<dbReference type="GO" id="GO:0004806">
    <property type="term" value="F:triacylglycerol lipase activity"/>
    <property type="evidence" value="ECO:0007669"/>
    <property type="project" value="TreeGrafter"/>
</dbReference>
<dbReference type="SUPFAM" id="SSF53474">
    <property type="entry name" value="alpha/beta-Hydrolases"/>
    <property type="match status" value="1"/>
</dbReference>
<dbReference type="PANTHER" id="PTHR43433:SF5">
    <property type="entry name" value="AB HYDROLASE-1 DOMAIN-CONTAINING PROTEIN"/>
    <property type="match status" value="1"/>
</dbReference>
<dbReference type="Gene3D" id="3.40.50.1820">
    <property type="entry name" value="alpha/beta hydrolase"/>
    <property type="match status" value="1"/>
</dbReference>
<dbReference type="InterPro" id="IPR050471">
    <property type="entry name" value="AB_hydrolase"/>
</dbReference>
<evidence type="ECO:0000313" key="3">
    <source>
        <dbReference type="Proteomes" id="UP000039046"/>
    </source>
</evidence>
<name>A0A0A1TCG8_9HYPO</name>
<evidence type="ECO:0000259" key="1">
    <source>
        <dbReference type="Pfam" id="PF00561"/>
    </source>
</evidence>
<dbReference type="HOGENOM" id="CLU_020336_0_2_1"/>
<dbReference type="EMBL" id="CDHN01000001">
    <property type="protein sequence ID" value="CEJ83079.1"/>
    <property type="molecule type" value="Genomic_DNA"/>
</dbReference>
<dbReference type="Pfam" id="PF00561">
    <property type="entry name" value="Abhydrolase_1"/>
    <property type="match status" value="1"/>
</dbReference>
<accession>A0A0A1TCG8</accession>
<dbReference type="AlphaFoldDB" id="A0A0A1TCG8"/>
<dbReference type="GO" id="GO:0046503">
    <property type="term" value="P:glycerolipid catabolic process"/>
    <property type="evidence" value="ECO:0007669"/>
    <property type="project" value="TreeGrafter"/>
</dbReference>
<dbReference type="InterPro" id="IPR000073">
    <property type="entry name" value="AB_hydrolase_1"/>
</dbReference>
<proteinExistence type="predicted"/>
<organism evidence="2 3">
    <name type="scientific">[Torrubiella] hemipterigena</name>
    <dbReference type="NCBI Taxonomy" id="1531966"/>
    <lineage>
        <taxon>Eukaryota</taxon>
        <taxon>Fungi</taxon>
        <taxon>Dikarya</taxon>
        <taxon>Ascomycota</taxon>
        <taxon>Pezizomycotina</taxon>
        <taxon>Sordariomycetes</taxon>
        <taxon>Hypocreomycetidae</taxon>
        <taxon>Hypocreales</taxon>
        <taxon>Clavicipitaceae</taxon>
        <taxon>Clavicipitaceae incertae sedis</taxon>
        <taxon>'Torrubiella' clade</taxon>
    </lineage>
</organism>
<gene>
    <name evidence="2" type="ORF">VHEMI03109</name>
</gene>